<keyword evidence="4" id="KW-0804">Transcription</keyword>
<proteinExistence type="predicted"/>
<evidence type="ECO:0000256" key="2">
    <source>
        <dbReference type="ARBA" id="ARBA00023015"/>
    </source>
</evidence>
<dbReference type="OrthoDB" id="9816296at2"/>
<evidence type="ECO:0000256" key="4">
    <source>
        <dbReference type="ARBA" id="ARBA00023163"/>
    </source>
</evidence>
<evidence type="ECO:0000256" key="1">
    <source>
        <dbReference type="ARBA" id="ARBA00022491"/>
    </source>
</evidence>
<dbReference type="InterPro" id="IPR039538">
    <property type="entry name" value="BetI_C"/>
</dbReference>
<reference evidence="7 8" key="1">
    <citation type="submission" date="2014-11" db="EMBL/GenBank/DDBJ databases">
        <authorList>
            <person name="Urmite Genomes Urmite Genomes"/>
        </authorList>
    </citation>
    <scope>NUCLEOTIDE SEQUENCE [LARGE SCALE GENOMIC DNA]</scope>
    <source>
        <strain evidence="7 8">Oc5</strain>
    </source>
</reference>
<dbReference type="Gene3D" id="1.10.357.10">
    <property type="entry name" value="Tetracycline Repressor, domain 2"/>
    <property type="match status" value="1"/>
</dbReference>
<dbReference type="Pfam" id="PF00440">
    <property type="entry name" value="TetR_N"/>
    <property type="match status" value="1"/>
</dbReference>
<dbReference type="STRING" id="545501.BN997_03136"/>
<evidence type="ECO:0000313" key="8">
    <source>
        <dbReference type="Proteomes" id="UP000040453"/>
    </source>
</evidence>
<dbReference type="Pfam" id="PF13977">
    <property type="entry name" value="TetR_C_6"/>
    <property type="match status" value="1"/>
</dbReference>
<evidence type="ECO:0000313" key="7">
    <source>
        <dbReference type="EMBL" id="CEI83232.1"/>
    </source>
</evidence>
<dbReference type="SUPFAM" id="SSF46689">
    <property type="entry name" value="Homeodomain-like"/>
    <property type="match status" value="1"/>
</dbReference>
<keyword evidence="2" id="KW-0805">Transcription regulation</keyword>
<keyword evidence="1" id="KW-0678">Repressor</keyword>
<feature type="DNA-binding region" description="H-T-H motif" evidence="5">
    <location>
        <begin position="31"/>
        <end position="50"/>
    </location>
</feature>
<dbReference type="Proteomes" id="UP000040453">
    <property type="component" value="Unassembled WGS sequence"/>
</dbReference>
<name>A0A0A1MUP0_9BACI</name>
<dbReference type="InterPro" id="IPR009057">
    <property type="entry name" value="Homeodomain-like_sf"/>
</dbReference>
<dbReference type="InterPro" id="IPR036271">
    <property type="entry name" value="Tet_transcr_reg_TetR-rel_C_sf"/>
</dbReference>
<keyword evidence="3 5" id="KW-0238">DNA-binding</keyword>
<dbReference type="SUPFAM" id="SSF48498">
    <property type="entry name" value="Tetracyclin repressor-like, C-terminal domain"/>
    <property type="match status" value="1"/>
</dbReference>
<dbReference type="InterPro" id="IPR023772">
    <property type="entry name" value="DNA-bd_HTH_TetR-type_CS"/>
</dbReference>
<feature type="domain" description="HTH tetR-type" evidence="6">
    <location>
        <begin position="8"/>
        <end position="68"/>
    </location>
</feature>
<sequence length="198" mass="22747">MPKKVDHQKRKIQIAETTWKVIVEEGIEHATVRKIAQASGLSVGAVRHYFATQSELLHFSMELVSDRVIQRAKARKFSKDRDPLELVTEGVSEVLPVDEERKIEMGVWLAFSAKVLVDKTLRELSDKVYGDMHEGFKNVVHALQLLDIAKDGLDIEMEVNRLHAIVDGMAMHHLLNPEQFTHEEMMETLKYHFHSLIK</sequence>
<gene>
    <name evidence="7" type="primary">betI_8</name>
    <name evidence="7" type="ORF">BN997_03136</name>
</gene>
<dbReference type="InterPro" id="IPR001647">
    <property type="entry name" value="HTH_TetR"/>
</dbReference>
<dbReference type="EMBL" id="CDGG01000001">
    <property type="protein sequence ID" value="CEI83232.1"/>
    <property type="molecule type" value="Genomic_DNA"/>
</dbReference>
<accession>A0A0A1MUP0</accession>
<dbReference type="AlphaFoldDB" id="A0A0A1MUP0"/>
<dbReference type="PROSITE" id="PS50977">
    <property type="entry name" value="HTH_TETR_2"/>
    <property type="match status" value="1"/>
</dbReference>
<protein>
    <submittedName>
        <fullName evidence="7">HTH-type transcriptional regulator BetI</fullName>
    </submittedName>
</protein>
<dbReference type="RefSeq" id="WP_042533525.1">
    <property type="nucleotide sequence ID" value="NZ_CDGG01000001.1"/>
</dbReference>
<evidence type="ECO:0000256" key="5">
    <source>
        <dbReference type="PROSITE-ProRule" id="PRU00335"/>
    </source>
</evidence>
<keyword evidence="8" id="KW-1185">Reference proteome</keyword>
<dbReference type="GO" id="GO:0003677">
    <property type="term" value="F:DNA binding"/>
    <property type="evidence" value="ECO:0007669"/>
    <property type="project" value="UniProtKB-UniRule"/>
</dbReference>
<evidence type="ECO:0000256" key="3">
    <source>
        <dbReference type="ARBA" id="ARBA00023125"/>
    </source>
</evidence>
<dbReference type="PROSITE" id="PS01081">
    <property type="entry name" value="HTH_TETR_1"/>
    <property type="match status" value="1"/>
</dbReference>
<evidence type="ECO:0000259" key="6">
    <source>
        <dbReference type="PROSITE" id="PS50977"/>
    </source>
</evidence>
<organism evidence="7 8">
    <name type="scientific">Oceanobacillus oncorhynchi</name>
    <dbReference type="NCBI Taxonomy" id="545501"/>
    <lineage>
        <taxon>Bacteria</taxon>
        <taxon>Bacillati</taxon>
        <taxon>Bacillota</taxon>
        <taxon>Bacilli</taxon>
        <taxon>Bacillales</taxon>
        <taxon>Bacillaceae</taxon>
        <taxon>Oceanobacillus</taxon>
    </lineage>
</organism>